<evidence type="ECO:0000313" key="9">
    <source>
        <dbReference type="Proteomes" id="UP000292003"/>
    </source>
</evidence>
<dbReference type="GO" id="GO:0006355">
    <property type="term" value="P:regulation of DNA-templated transcription"/>
    <property type="evidence" value="ECO:0007669"/>
    <property type="project" value="InterPro"/>
</dbReference>
<dbReference type="Pfam" id="PF03704">
    <property type="entry name" value="BTAD"/>
    <property type="match status" value="1"/>
</dbReference>
<dbReference type="EMBL" id="SFCC01000023">
    <property type="protein sequence ID" value="RZQ59532.1"/>
    <property type="molecule type" value="Genomic_DNA"/>
</dbReference>
<evidence type="ECO:0000256" key="2">
    <source>
        <dbReference type="ARBA" id="ARBA00023015"/>
    </source>
</evidence>
<keyword evidence="4" id="KW-0804">Transcription</keyword>
<accession>A0A4Q7IZ30</accession>
<evidence type="ECO:0000259" key="6">
    <source>
        <dbReference type="SMART" id="SM00862"/>
    </source>
</evidence>
<dbReference type="SMART" id="SM00862">
    <property type="entry name" value="Trans_reg_C"/>
    <property type="match status" value="1"/>
</dbReference>
<protein>
    <submittedName>
        <fullName evidence="8">AfsR/SARP family transcriptional regulator</fullName>
    </submittedName>
</protein>
<dbReference type="InterPro" id="IPR005158">
    <property type="entry name" value="BTAD"/>
</dbReference>
<feature type="domain" description="OmpR/PhoB-type" evidence="6">
    <location>
        <begin position="75"/>
        <end position="150"/>
    </location>
</feature>
<organism evidence="8 9">
    <name type="scientific">Amycolatopsis suaedae</name>
    <dbReference type="NCBI Taxonomy" id="2510978"/>
    <lineage>
        <taxon>Bacteria</taxon>
        <taxon>Bacillati</taxon>
        <taxon>Actinomycetota</taxon>
        <taxon>Actinomycetes</taxon>
        <taxon>Pseudonocardiales</taxon>
        <taxon>Pseudonocardiaceae</taxon>
        <taxon>Amycolatopsis</taxon>
    </lineage>
</organism>
<sequence length="328" mass="35970">MTLSAPATASHPQRTHYRRGRPREPARCIRRPDTPQHVSVVGPTPRPRPARYQERVLVTTLRLGVLGPISLGPMDAPVAIRGTKRRVLLARLLFDRGRAVPVDRLLDALWPTRPPRSAVANLQQYVHDIRRLLISAGSRATIVTSGGYRIEVPAGELDVEVFEQGLDRARGLRAAGDPVAASGLVADLLGLVRGEPVEDLPTAGIDDAELTRLGELVLCAKELKVDLDLTLGDSDKALATLRQLLARYPFHEPLWKQLMLALCAQGRPTEALRAFAALRRQLVEELGVEPGDELRAVHEAILRGNTAQRRCGCGRVSVPLRAAPQRDR</sequence>
<dbReference type="Gene3D" id="1.10.10.10">
    <property type="entry name" value="Winged helix-like DNA-binding domain superfamily/Winged helix DNA-binding domain"/>
    <property type="match status" value="1"/>
</dbReference>
<dbReference type="PANTHER" id="PTHR35807:SF1">
    <property type="entry name" value="TRANSCRIPTIONAL REGULATOR REDD"/>
    <property type="match status" value="1"/>
</dbReference>
<dbReference type="InterPro" id="IPR036388">
    <property type="entry name" value="WH-like_DNA-bd_sf"/>
</dbReference>
<evidence type="ECO:0000256" key="3">
    <source>
        <dbReference type="ARBA" id="ARBA00023125"/>
    </source>
</evidence>
<dbReference type="SMART" id="SM01043">
    <property type="entry name" value="BTAD"/>
    <property type="match status" value="1"/>
</dbReference>
<keyword evidence="9" id="KW-1185">Reference proteome</keyword>
<dbReference type="GO" id="GO:0003677">
    <property type="term" value="F:DNA binding"/>
    <property type="evidence" value="ECO:0007669"/>
    <property type="project" value="UniProtKB-KW"/>
</dbReference>
<dbReference type="InterPro" id="IPR011990">
    <property type="entry name" value="TPR-like_helical_dom_sf"/>
</dbReference>
<comment type="similarity">
    <text evidence="1">Belongs to the AfsR/DnrI/RedD regulatory family.</text>
</comment>
<evidence type="ECO:0000256" key="4">
    <source>
        <dbReference type="ARBA" id="ARBA00023163"/>
    </source>
</evidence>
<dbReference type="SUPFAM" id="SSF48452">
    <property type="entry name" value="TPR-like"/>
    <property type="match status" value="1"/>
</dbReference>
<dbReference type="SUPFAM" id="SSF46894">
    <property type="entry name" value="C-terminal effector domain of the bipartite response regulators"/>
    <property type="match status" value="1"/>
</dbReference>
<dbReference type="InterPro" id="IPR016032">
    <property type="entry name" value="Sig_transdc_resp-reg_C-effctor"/>
</dbReference>
<evidence type="ECO:0000256" key="1">
    <source>
        <dbReference type="ARBA" id="ARBA00005820"/>
    </source>
</evidence>
<evidence type="ECO:0000256" key="5">
    <source>
        <dbReference type="SAM" id="MobiDB-lite"/>
    </source>
</evidence>
<feature type="domain" description="Bacterial transcriptional activator" evidence="7">
    <location>
        <begin position="157"/>
        <end position="302"/>
    </location>
</feature>
<name>A0A4Q7IZ30_9PSEU</name>
<evidence type="ECO:0000259" key="7">
    <source>
        <dbReference type="SMART" id="SM01043"/>
    </source>
</evidence>
<feature type="region of interest" description="Disordered" evidence="5">
    <location>
        <begin position="1"/>
        <end position="48"/>
    </location>
</feature>
<feature type="compositionally biased region" description="Basic and acidic residues" evidence="5">
    <location>
        <begin position="22"/>
        <end position="34"/>
    </location>
</feature>
<dbReference type="InterPro" id="IPR051677">
    <property type="entry name" value="AfsR-DnrI-RedD_regulator"/>
</dbReference>
<keyword evidence="2" id="KW-0805">Transcription regulation</keyword>
<keyword evidence="3" id="KW-0238">DNA-binding</keyword>
<dbReference type="Proteomes" id="UP000292003">
    <property type="component" value="Unassembled WGS sequence"/>
</dbReference>
<feature type="compositionally biased region" description="Polar residues" evidence="5">
    <location>
        <begin position="1"/>
        <end position="12"/>
    </location>
</feature>
<dbReference type="OrthoDB" id="3817100at2"/>
<dbReference type="GO" id="GO:0000160">
    <property type="term" value="P:phosphorelay signal transduction system"/>
    <property type="evidence" value="ECO:0007669"/>
    <property type="project" value="InterPro"/>
</dbReference>
<dbReference type="Gene3D" id="1.25.40.10">
    <property type="entry name" value="Tetratricopeptide repeat domain"/>
    <property type="match status" value="1"/>
</dbReference>
<gene>
    <name evidence="8" type="ORF">EWH70_33620</name>
</gene>
<dbReference type="CDD" id="cd15831">
    <property type="entry name" value="BTAD"/>
    <property type="match status" value="1"/>
</dbReference>
<proteinExistence type="inferred from homology"/>
<dbReference type="AlphaFoldDB" id="A0A4Q7IZ30"/>
<dbReference type="PANTHER" id="PTHR35807">
    <property type="entry name" value="TRANSCRIPTIONAL REGULATOR REDD-RELATED"/>
    <property type="match status" value="1"/>
</dbReference>
<reference evidence="8 9" key="1">
    <citation type="submission" date="2019-02" db="EMBL/GenBank/DDBJ databases">
        <title>Draft genome sequence of Amycolatopsis sp. 8-3EHSu isolated from roots of Suaeda maritima.</title>
        <authorList>
            <person name="Duangmal K."/>
            <person name="Chantavorakit T."/>
        </authorList>
    </citation>
    <scope>NUCLEOTIDE SEQUENCE [LARGE SCALE GENOMIC DNA]</scope>
    <source>
        <strain evidence="8 9">8-3EHSu</strain>
    </source>
</reference>
<evidence type="ECO:0000313" key="8">
    <source>
        <dbReference type="EMBL" id="RZQ59532.1"/>
    </source>
</evidence>
<comment type="caution">
    <text evidence="8">The sequence shown here is derived from an EMBL/GenBank/DDBJ whole genome shotgun (WGS) entry which is preliminary data.</text>
</comment>
<dbReference type="InterPro" id="IPR001867">
    <property type="entry name" value="OmpR/PhoB-type_DNA-bd"/>
</dbReference>